<protein>
    <submittedName>
        <fullName evidence="2">CAZy families GH23 protein</fullName>
    </submittedName>
</protein>
<organism evidence="2">
    <name type="scientific">uncultured Ralstonia sp</name>
    <dbReference type="NCBI Taxonomy" id="114715"/>
    <lineage>
        <taxon>Bacteria</taxon>
        <taxon>Pseudomonadati</taxon>
        <taxon>Pseudomonadota</taxon>
        <taxon>Betaproteobacteria</taxon>
        <taxon>Burkholderiales</taxon>
        <taxon>Burkholderiaceae</taxon>
        <taxon>Ralstonia</taxon>
        <taxon>environmental samples</taxon>
    </lineage>
</organism>
<dbReference type="EMBL" id="KF127882">
    <property type="protein sequence ID" value="AIA95242.1"/>
    <property type="molecule type" value="Genomic_DNA"/>
</dbReference>
<proteinExistence type="predicted"/>
<feature type="non-terminal residue" evidence="2">
    <location>
        <position position="160"/>
    </location>
</feature>
<evidence type="ECO:0000313" key="2">
    <source>
        <dbReference type="EMBL" id="AIA95242.1"/>
    </source>
</evidence>
<dbReference type="AlphaFoldDB" id="A0A060CJU0"/>
<sequence length="160" mass="17509">NEVAAQTVDPSLSPEMLKAYAQTAKAPEFTKAMTRMDAMSKHSPVDLSSAGQPSPEFDARFPMEPDATQAMHPQDAERLAAGLDTVGFGESFMQSMATNTVTAALIDIAQRGEDDPSFDPLSQENRERTIRMGIYGNDQLMDYVTGAKNNEDFTERLQNA</sequence>
<accession>A0A060CJU0</accession>
<reference evidence="2" key="1">
    <citation type="journal article" date="2013" name="Environ. Microbiol.">
        <title>Seasonally variable intestinal metagenomes of the red palm weevil (Rhynchophorus ferrugineus).</title>
        <authorList>
            <person name="Jia S."/>
            <person name="Zhang X."/>
            <person name="Zhang G."/>
            <person name="Yin A."/>
            <person name="Zhang S."/>
            <person name="Li F."/>
            <person name="Wang L."/>
            <person name="Zhao D."/>
            <person name="Yun Q."/>
            <person name="Tala"/>
            <person name="Wang J."/>
            <person name="Sun G."/>
            <person name="Baabdullah M."/>
            <person name="Yu X."/>
            <person name="Hu S."/>
            <person name="Al-Mssallem I.S."/>
            <person name="Yu J."/>
        </authorList>
    </citation>
    <scope>NUCLEOTIDE SEQUENCE</scope>
</reference>
<feature type="non-terminal residue" evidence="2">
    <location>
        <position position="1"/>
    </location>
</feature>
<evidence type="ECO:0000256" key="1">
    <source>
        <dbReference type="SAM" id="MobiDB-lite"/>
    </source>
</evidence>
<feature type="region of interest" description="Disordered" evidence="1">
    <location>
        <begin position="40"/>
        <end position="62"/>
    </location>
</feature>
<name>A0A060CJU0_9RALS</name>